<dbReference type="Proteomes" id="UP001193035">
    <property type="component" value="Unassembled WGS sequence"/>
</dbReference>
<organism evidence="1 2">
    <name type="scientific">Ruegeria sediminis</name>
    <dbReference type="NCBI Taxonomy" id="2583820"/>
    <lineage>
        <taxon>Bacteria</taxon>
        <taxon>Pseudomonadati</taxon>
        <taxon>Pseudomonadota</taxon>
        <taxon>Alphaproteobacteria</taxon>
        <taxon>Rhodobacterales</taxon>
        <taxon>Roseobacteraceae</taxon>
        <taxon>Ruegeria</taxon>
    </lineage>
</organism>
<evidence type="ECO:0000313" key="2">
    <source>
        <dbReference type="Proteomes" id="UP001193035"/>
    </source>
</evidence>
<evidence type="ECO:0000313" key="1">
    <source>
        <dbReference type="EMBL" id="TMV09818.1"/>
    </source>
</evidence>
<evidence type="ECO:0008006" key="3">
    <source>
        <dbReference type="Google" id="ProtNLM"/>
    </source>
</evidence>
<proteinExistence type="predicted"/>
<comment type="caution">
    <text evidence="1">The sequence shown here is derived from an EMBL/GenBank/DDBJ whole genome shotgun (WGS) entry which is preliminary data.</text>
</comment>
<name>A0ABY2X417_9RHOB</name>
<sequence length="109" mass="12119">MLKITETPVFTHVVKIPVPADEGHRDEQIRATFLALPDDELAEFNLSTLSGQKDLLRKVTKGLRDIVGDDDVELPFTPELLEQLIGRSWARGAMINAYCFAIAAARRGN</sequence>
<gene>
    <name evidence="1" type="ORF">FGK63_01745</name>
</gene>
<dbReference type="RefSeq" id="WP_138839877.1">
    <property type="nucleotide sequence ID" value="NZ_VCPD01000001.1"/>
</dbReference>
<protein>
    <recommendedName>
        <fullName evidence="3">Phage tail assembly protein</fullName>
    </recommendedName>
</protein>
<accession>A0ABY2X417</accession>
<dbReference type="EMBL" id="VCPD01000001">
    <property type="protein sequence ID" value="TMV09818.1"/>
    <property type="molecule type" value="Genomic_DNA"/>
</dbReference>
<keyword evidence="2" id="KW-1185">Reference proteome</keyword>
<reference evidence="1 2" key="1">
    <citation type="submission" date="2019-05" db="EMBL/GenBank/DDBJ databases">
        <title>Ruegeria sp. nov., isolated from tidal flat.</title>
        <authorList>
            <person name="Kim W."/>
        </authorList>
    </citation>
    <scope>NUCLEOTIDE SEQUENCE [LARGE SCALE GENOMIC DNA]</scope>
    <source>
        <strain evidence="1 2">CAU 1488</strain>
    </source>
</reference>